<evidence type="ECO:0000259" key="1">
    <source>
        <dbReference type="Pfam" id="PF00078"/>
    </source>
</evidence>
<dbReference type="PANTHER" id="PTHR24559">
    <property type="entry name" value="TRANSPOSON TY3-I GAG-POL POLYPROTEIN"/>
    <property type="match status" value="1"/>
</dbReference>
<organism evidence="2 3">
    <name type="scientific">Solanum verrucosum</name>
    <dbReference type="NCBI Taxonomy" id="315347"/>
    <lineage>
        <taxon>Eukaryota</taxon>
        <taxon>Viridiplantae</taxon>
        <taxon>Streptophyta</taxon>
        <taxon>Embryophyta</taxon>
        <taxon>Tracheophyta</taxon>
        <taxon>Spermatophyta</taxon>
        <taxon>Magnoliopsida</taxon>
        <taxon>eudicotyledons</taxon>
        <taxon>Gunneridae</taxon>
        <taxon>Pentapetalae</taxon>
        <taxon>asterids</taxon>
        <taxon>lamiids</taxon>
        <taxon>Solanales</taxon>
        <taxon>Solanaceae</taxon>
        <taxon>Solanoideae</taxon>
        <taxon>Solaneae</taxon>
        <taxon>Solanum</taxon>
    </lineage>
</organism>
<dbReference type="InterPro" id="IPR043128">
    <property type="entry name" value="Rev_trsase/Diguanyl_cyclase"/>
</dbReference>
<dbReference type="AlphaFoldDB" id="A0AAF0QWT1"/>
<proteinExistence type="predicted"/>
<name>A0AAF0QWT1_SOLVR</name>
<dbReference type="InterPro" id="IPR053134">
    <property type="entry name" value="RNA-dir_DNA_polymerase"/>
</dbReference>
<dbReference type="InterPro" id="IPR043502">
    <property type="entry name" value="DNA/RNA_pol_sf"/>
</dbReference>
<evidence type="ECO:0000313" key="2">
    <source>
        <dbReference type="EMBL" id="WMV30688.1"/>
    </source>
</evidence>
<protein>
    <recommendedName>
        <fullName evidence="1">Reverse transcriptase domain-containing protein</fullName>
    </recommendedName>
</protein>
<feature type="domain" description="Reverse transcriptase" evidence="1">
    <location>
        <begin position="60"/>
        <end position="145"/>
    </location>
</feature>
<accession>A0AAF0QWT1</accession>
<dbReference type="CDD" id="cd01647">
    <property type="entry name" value="RT_LTR"/>
    <property type="match status" value="1"/>
</dbReference>
<dbReference type="PANTHER" id="PTHR24559:SF444">
    <property type="entry name" value="REVERSE TRANSCRIPTASE DOMAIN-CONTAINING PROTEIN"/>
    <property type="match status" value="1"/>
</dbReference>
<gene>
    <name evidence="2" type="ORF">MTR67_024073</name>
</gene>
<dbReference type="Pfam" id="PF00078">
    <property type="entry name" value="RVT_1"/>
    <property type="match status" value="1"/>
</dbReference>
<keyword evidence="3" id="KW-1185">Reference proteome</keyword>
<sequence>MDPILVVPEFSNMFPTDLSGVSLNRDIYFDIDLESGTMPISISPYLMDLSELKELNDQLKDGTMRMFMDYRQMNKVTVKNNYSLPRIDDLFDQLQGASLISKIDLRFDYHHLKIRASDIPKKAFRIRCGHYEFLVMSFCLTNAPL</sequence>
<reference evidence="2" key="1">
    <citation type="submission" date="2023-08" db="EMBL/GenBank/DDBJ databases">
        <title>A de novo genome assembly of Solanum verrucosum Schlechtendal, a Mexican diploid species geographically isolated from the other diploid A-genome species in potato relatives.</title>
        <authorList>
            <person name="Hosaka K."/>
        </authorList>
    </citation>
    <scope>NUCLEOTIDE SEQUENCE</scope>
    <source>
        <tissue evidence="2">Young leaves</tissue>
    </source>
</reference>
<dbReference type="Gene3D" id="3.30.70.270">
    <property type="match status" value="1"/>
</dbReference>
<dbReference type="EMBL" id="CP133616">
    <property type="protein sequence ID" value="WMV30688.1"/>
    <property type="molecule type" value="Genomic_DNA"/>
</dbReference>
<dbReference type="InterPro" id="IPR000477">
    <property type="entry name" value="RT_dom"/>
</dbReference>
<evidence type="ECO:0000313" key="3">
    <source>
        <dbReference type="Proteomes" id="UP001234989"/>
    </source>
</evidence>
<dbReference type="Gene3D" id="3.10.10.10">
    <property type="entry name" value="HIV Type 1 Reverse Transcriptase, subunit A, domain 1"/>
    <property type="match status" value="1"/>
</dbReference>
<dbReference type="Proteomes" id="UP001234989">
    <property type="component" value="Chromosome 5"/>
</dbReference>
<dbReference type="SUPFAM" id="SSF56672">
    <property type="entry name" value="DNA/RNA polymerases"/>
    <property type="match status" value="1"/>
</dbReference>